<dbReference type="InterPro" id="IPR050639">
    <property type="entry name" value="SSR_resolvase"/>
</dbReference>
<dbReference type="PROSITE" id="PS00397">
    <property type="entry name" value="RECOMBINASES_1"/>
    <property type="match status" value="1"/>
</dbReference>
<comment type="similarity">
    <text evidence="1">Belongs to the site-specific recombinase resolvase family.</text>
</comment>
<evidence type="ECO:0000313" key="7">
    <source>
        <dbReference type="EMBL" id="CAG9622814.1"/>
    </source>
</evidence>
<evidence type="ECO:0000256" key="3">
    <source>
        <dbReference type="ARBA" id="ARBA00023125"/>
    </source>
</evidence>
<evidence type="ECO:0000313" key="8">
    <source>
        <dbReference type="Proteomes" id="UP000789833"/>
    </source>
</evidence>
<keyword evidence="3" id="KW-0238">DNA-binding</keyword>
<name>A0ABN8AF44_9BACI</name>
<evidence type="ECO:0000256" key="1">
    <source>
        <dbReference type="ARBA" id="ARBA00009913"/>
    </source>
</evidence>
<sequence>MKRFAYIRVSSKEQNVDRQLETMKKEGIEERDIFIDKLSGRNYERPQYQLLKQLIREGDEIVFDSITRMGRSMNDTLKEYEWFVENGVKLKFIKEPMINTTDEEDVLQQAIQKVILTILAAFAEKEIQDTKIRQFEGIAAAKLKGKHLGRPKTEITSFFIEIHEQWKKNQITATEAMKRVGMSKTTFYRKSKELKWENQKEK</sequence>
<dbReference type="InterPro" id="IPR006119">
    <property type="entry name" value="Resolv_N"/>
</dbReference>
<dbReference type="Gene3D" id="3.40.50.1390">
    <property type="entry name" value="Resolvase, N-terminal catalytic domain"/>
    <property type="match status" value="1"/>
</dbReference>
<dbReference type="Pfam" id="PF00239">
    <property type="entry name" value="Resolvase"/>
    <property type="match status" value="1"/>
</dbReference>
<keyword evidence="2" id="KW-0229">DNA integration</keyword>
<dbReference type="Proteomes" id="UP000789833">
    <property type="component" value="Unassembled WGS sequence"/>
</dbReference>
<accession>A0ABN8AF44</accession>
<dbReference type="SUPFAM" id="SSF53041">
    <property type="entry name" value="Resolvase-like"/>
    <property type="match status" value="1"/>
</dbReference>
<dbReference type="InterPro" id="IPR036162">
    <property type="entry name" value="Resolvase-like_N_sf"/>
</dbReference>
<evidence type="ECO:0000256" key="5">
    <source>
        <dbReference type="PROSITE-ProRule" id="PRU10137"/>
    </source>
</evidence>
<organism evidence="7 8">
    <name type="scientific">Sutcliffiella rhizosphaerae</name>
    <dbReference type="NCBI Taxonomy" id="2880967"/>
    <lineage>
        <taxon>Bacteria</taxon>
        <taxon>Bacillati</taxon>
        <taxon>Bacillota</taxon>
        <taxon>Bacilli</taxon>
        <taxon>Bacillales</taxon>
        <taxon>Bacillaceae</taxon>
        <taxon>Sutcliffiella</taxon>
    </lineage>
</organism>
<dbReference type="PANTHER" id="PTHR30461">
    <property type="entry name" value="DNA-INVERTASE FROM LAMBDOID PROPHAGE"/>
    <property type="match status" value="1"/>
</dbReference>
<feature type="domain" description="Resolvase/invertase-type recombinase catalytic" evidence="6">
    <location>
        <begin position="2"/>
        <end position="145"/>
    </location>
</feature>
<dbReference type="RefSeq" id="WP_230503690.1">
    <property type="nucleotide sequence ID" value="NZ_CAKJTJ010000027.1"/>
</dbReference>
<dbReference type="PROSITE" id="PS51736">
    <property type="entry name" value="RECOMBINASES_3"/>
    <property type="match status" value="1"/>
</dbReference>
<dbReference type="PROSITE" id="PS00398">
    <property type="entry name" value="RECOMBINASES_2"/>
    <property type="match status" value="1"/>
</dbReference>
<protein>
    <recommendedName>
        <fullName evidence="6">Resolvase/invertase-type recombinase catalytic domain-containing protein</fullName>
    </recommendedName>
</protein>
<reference evidence="7 8" key="1">
    <citation type="submission" date="2021-10" db="EMBL/GenBank/DDBJ databases">
        <authorList>
            <person name="Criscuolo A."/>
        </authorList>
    </citation>
    <scope>NUCLEOTIDE SEQUENCE [LARGE SCALE GENOMIC DNA]</scope>
    <source>
        <strain evidence="8">CIP 111883</strain>
    </source>
</reference>
<comment type="caution">
    <text evidence="7">The sequence shown here is derived from an EMBL/GenBank/DDBJ whole genome shotgun (WGS) entry which is preliminary data.</text>
</comment>
<dbReference type="SMART" id="SM00857">
    <property type="entry name" value="Resolvase"/>
    <property type="match status" value="1"/>
</dbReference>
<keyword evidence="4" id="KW-0233">DNA recombination</keyword>
<gene>
    <name evidence="7" type="ORF">BACCIP111883_03605</name>
</gene>
<dbReference type="InterPro" id="IPR006118">
    <property type="entry name" value="Recombinase_CS"/>
</dbReference>
<evidence type="ECO:0000259" key="6">
    <source>
        <dbReference type="PROSITE" id="PS51736"/>
    </source>
</evidence>
<dbReference type="EMBL" id="CAKJTJ010000027">
    <property type="protein sequence ID" value="CAG9622814.1"/>
    <property type="molecule type" value="Genomic_DNA"/>
</dbReference>
<keyword evidence="8" id="KW-1185">Reference proteome</keyword>
<evidence type="ECO:0000256" key="4">
    <source>
        <dbReference type="ARBA" id="ARBA00023172"/>
    </source>
</evidence>
<proteinExistence type="inferred from homology"/>
<dbReference type="CDD" id="cd03768">
    <property type="entry name" value="SR_ResInv"/>
    <property type="match status" value="1"/>
</dbReference>
<evidence type="ECO:0000256" key="2">
    <source>
        <dbReference type="ARBA" id="ARBA00022908"/>
    </source>
</evidence>
<feature type="active site" description="O-(5'-phospho-DNA)-serine intermediate" evidence="5">
    <location>
        <position position="10"/>
    </location>
</feature>
<dbReference type="PANTHER" id="PTHR30461:SF26">
    <property type="entry name" value="RESOLVASE HOMOLOG YNEB"/>
    <property type="match status" value="1"/>
</dbReference>